<dbReference type="Proteomes" id="UP000053105">
    <property type="component" value="Unassembled WGS sequence"/>
</dbReference>
<dbReference type="GO" id="GO:0005929">
    <property type="term" value="C:cilium"/>
    <property type="evidence" value="ECO:0007669"/>
    <property type="project" value="TreeGrafter"/>
</dbReference>
<proteinExistence type="predicted"/>
<dbReference type="AlphaFoldDB" id="A0A0N1ITN5"/>
<keyword evidence="3" id="KW-0969">Cilium</keyword>
<dbReference type="GO" id="GO:0035735">
    <property type="term" value="P:intraciliary transport involved in cilium assembly"/>
    <property type="evidence" value="ECO:0007669"/>
    <property type="project" value="TreeGrafter"/>
</dbReference>
<sequence length="686" mass="79500">MQRLQTSIPLQSKFDKFYRGVKNESGEFHVTGTARPGTPGQNVLARPPSSLAAFNQIPTGISRLSTISSTSSGVVNPGFSLSGQMNINIMERPITQHGVAGLRPGTARGLSMTRQIQDKRYYIGLLQLKIRELNQEIAIIMKDIEDQTKERATYIHYDKRAKDLAMELTALQGQLADYNIIVDKMTSDVGKEIIEKETEELATKNEQNLLKIEDMFEERKKLEQKLTKIEKQLEDEKRRTDRLIDSMDSNMKEKYDELSKEKEKLQEKANALQQKLDKLYKEQGYLEEEITLSPLKQEAVKLHLKITETEEKRDKLREEEKHRVSPEEEREKLLQKIKQDNMDIAAAEAQLTEKKKQIQEIEQKLEQLETDMEDTQTEKQMKYKELRKREEIIEQFMNSFEQNKEDESKKMNRLENTIVDYLENISNMLNIDINFIGNDEMAILNNLPLFNEYEYINNDQSFEKLTKENLKLQQIFSEMETLEQRLQIELTDLNGRMGNKSSKSIILEDLESLRAKLTLKQGELIAECEQLKHQQLECEEEIKTIKFECDEIKQRLEDNDIYTQISVLENTMDNLLEEHKKIQDLIIKEKERGIFEKKPRVTSKVSTPVWAMGLEVSDRVSERARVLSNEAGPQRLAKPGLFSQRQLQLDSDNAPAQKKSPEERPSWLRGVLRAAITEGTGVNALA</sequence>
<name>A0A0N1ITN5_9HYME</name>
<evidence type="ECO:0000256" key="2">
    <source>
        <dbReference type="SAM" id="MobiDB-lite"/>
    </source>
</evidence>
<organism evidence="3 4">
    <name type="scientific">Melipona quadrifasciata</name>
    <dbReference type="NCBI Taxonomy" id="166423"/>
    <lineage>
        <taxon>Eukaryota</taxon>
        <taxon>Metazoa</taxon>
        <taxon>Ecdysozoa</taxon>
        <taxon>Arthropoda</taxon>
        <taxon>Hexapoda</taxon>
        <taxon>Insecta</taxon>
        <taxon>Pterygota</taxon>
        <taxon>Neoptera</taxon>
        <taxon>Endopterygota</taxon>
        <taxon>Hymenoptera</taxon>
        <taxon>Apocrita</taxon>
        <taxon>Aculeata</taxon>
        <taxon>Apoidea</taxon>
        <taxon>Anthophila</taxon>
        <taxon>Apidae</taxon>
        <taxon>Melipona</taxon>
    </lineage>
</organism>
<accession>A0A0N1ITN5</accession>
<keyword evidence="3" id="KW-0966">Cell projection</keyword>
<gene>
    <name evidence="3" type="ORF">WN51_12246</name>
</gene>
<dbReference type="STRING" id="166423.A0A0N1ITN5"/>
<protein>
    <submittedName>
        <fullName evidence="3">Intraflagellar transport protein 74 like protein</fullName>
    </submittedName>
</protein>
<dbReference type="GO" id="GO:0030992">
    <property type="term" value="C:intraciliary transport particle B"/>
    <property type="evidence" value="ECO:0007669"/>
    <property type="project" value="InterPro"/>
</dbReference>
<dbReference type="InterPro" id="IPR029602">
    <property type="entry name" value="IFT74"/>
</dbReference>
<evidence type="ECO:0000256" key="1">
    <source>
        <dbReference type="SAM" id="Coils"/>
    </source>
</evidence>
<evidence type="ECO:0000313" key="4">
    <source>
        <dbReference type="Proteomes" id="UP000053105"/>
    </source>
</evidence>
<dbReference type="GO" id="GO:0048487">
    <property type="term" value="F:beta-tubulin binding"/>
    <property type="evidence" value="ECO:0007669"/>
    <property type="project" value="InterPro"/>
</dbReference>
<feature type="coiled-coil region" evidence="1">
    <location>
        <begin position="565"/>
        <end position="592"/>
    </location>
</feature>
<dbReference type="PANTHER" id="PTHR31432">
    <property type="entry name" value="INTRAFLAGELLAR TRANSPORT PROTEIN 74 HOMOLOG"/>
    <property type="match status" value="1"/>
</dbReference>
<dbReference type="OrthoDB" id="444379at2759"/>
<feature type="region of interest" description="Disordered" evidence="2">
    <location>
        <begin position="311"/>
        <end position="330"/>
    </location>
</feature>
<reference evidence="3 4" key="1">
    <citation type="submission" date="2015-07" db="EMBL/GenBank/DDBJ databases">
        <title>The genome of Melipona quadrifasciata.</title>
        <authorList>
            <person name="Pan H."/>
            <person name="Kapheim K."/>
        </authorList>
    </citation>
    <scope>NUCLEOTIDE SEQUENCE [LARGE SCALE GENOMIC DNA]</scope>
    <source>
        <strain evidence="3">0111107301</strain>
        <tissue evidence="3">Whole body</tissue>
    </source>
</reference>
<dbReference type="EMBL" id="KQ435762">
    <property type="protein sequence ID" value="KOX75502.1"/>
    <property type="molecule type" value="Genomic_DNA"/>
</dbReference>
<keyword evidence="1" id="KW-0175">Coiled coil</keyword>
<keyword evidence="4" id="KW-1185">Reference proteome</keyword>
<dbReference type="PANTHER" id="PTHR31432:SF0">
    <property type="entry name" value="INTRAFLAGELLAR TRANSPORT PROTEIN 74 HOMOLOG"/>
    <property type="match status" value="1"/>
</dbReference>
<evidence type="ECO:0000313" key="3">
    <source>
        <dbReference type="EMBL" id="KOX75502.1"/>
    </source>
</evidence>
<keyword evidence="3" id="KW-0282">Flagellum</keyword>